<evidence type="ECO:0000313" key="1">
    <source>
        <dbReference type="EMBL" id="BBH25504.1"/>
    </source>
</evidence>
<accession>A0A3G9JRR3</accession>
<keyword evidence="2" id="KW-1185">Reference proteome</keyword>
<sequence length="71" mass="8334">MYKIGYNNNVNGYTNDNKDHNDSICISYCINSYTQGAIAERNALIVYKNWTFDTFEMSNGFDYDGWRIEKL</sequence>
<dbReference type="KEGG" id="ebm:SG0102_04380"/>
<reference evidence="1 2" key="1">
    <citation type="submission" date="2018-11" db="EMBL/GenBank/DDBJ databases">
        <title>Novel Erysipelotrichaceae bacterium isolated from small intestine of a swine.</title>
        <authorList>
            <person name="Kim J.S."/>
            <person name="Choe H."/>
            <person name="Lee Y.R."/>
            <person name="Kim K.M."/>
            <person name="Park D.S."/>
        </authorList>
    </citation>
    <scope>NUCLEOTIDE SEQUENCE [LARGE SCALE GENOMIC DNA]</scope>
    <source>
        <strain evidence="1 2">SG0102</strain>
    </source>
</reference>
<name>A0A3G9JRR3_9FIRM</name>
<proteinExistence type="predicted"/>
<dbReference type="Proteomes" id="UP000268059">
    <property type="component" value="Chromosome"/>
</dbReference>
<organism evidence="1 2">
    <name type="scientific">Intestinibaculum porci</name>
    <dbReference type="NCBI Taxonomy" id="2487118"/>
    <lineage>
        <taxon>Bacteria</taxon>
        <taxon>Bacillati</taxon>
        <taxon>Bacillota</taxon>
        <taxon>Erysipelotrichia</taxon>
        <taxon>Erysipelotrichales</taxon>
        <taxon>Erysipelotrichaceae</taxon>
        <taxon>Intestinibaculum</taxon>
    </lineage>
</organism>
<dbReference type="AlphaFoldDB" id="A0A3G9JRR3"/>
<protein>
    <submittedName>
        <fullName evidence="1">Uncharacterized protein</fullName>
    </submittedName>
</protein>
<dbReference type="EMBL" id="AP019309">
    <property type="protein sequence ID" value="BBH25504.1"/>
    <property type="molecule type" value="Genomic_DNA"/>
</dbReference>
<gene>
    <name evidence="1" type="ORF">SG0102_04380</name>
</gene>
<evidence type="ECO:0000313" key="2">
    <source>
        <dbReference type="Proteomes" id="UP000268059"/>
    </source>
</evidence>
<dbReference type="InParanoid" id="A0A3G9JRR3"/>